<accession>A0ABQ0Q4D7</accession>
<protein>
    <submittedName>
        <fullName evidence="6">Transcriptional regulator</fullName>
    </submittedName>
</protein>
<organism evidence="6 7">
    <name type="scientific">Asaia krungthepensis NRIC 0535</name>
    <dbReference type="NCBI Taxonomy" id="1307925"/>
    <lineage>
        <taxon>Bacteria</taxon>
        <taxon>Pseudomonadati</taxon>
        <taxon>Pseudomonadota</taxon>
        <taxon>Alphaproteobacteria</taxon>
        <taxon>Acetobacterales</taxon>
        <taxon>Acetobacteraceae</taxon>
        <taxon>Asaia</taxon>
    </lineage>
</organism>
<evidence type="ECO:0000313" key="7">
    <source>
        <dbReference type="Proteomes" id="UP001062776"/>
    </source>
</evidence>
<comment type="similarity">
    <text evidence="1">Belongs to the LysR transcriptional regulatory family.</text>
</comment>
<dbReference type="PANTHER" id="PTHR30346">
    <property type="entry name" value="TRANSCRIPTIONAL DUAL REGULATOR HCAR-RELATED"/>
    <property type="match status" value="1"/>
</dbReference>
<evidence type="ECO:0000256" key="2">
    <source>
        <dbReference type="ARBA" id="ARBA00023015"/>
    </source>
</evidence>
<evidence type="ECO:0000256" key="1">
    <source>
        <dbReference type="ARBA" id="ARBA00009437"/>
    </source>
</evidence>
<dbReference type="InterPro" id="IPR000847">
    <property type="entry name" value="LysR_HTH_N"/>
</dbReference>
<keyword evidence="2" id="KW-0805">Transcription regulation</keyword>
<dbReference type="InterPro" id="IPR036390">
    <property type="entry name" value="WH_DNA-bd_sf"/>
</dbReference>
<evidence type="ECO:0000256" key="4">
    <source>
        <dbReference type="ARBA" id="ARBA00023163"/>
    </source>
</evidence>
<sequence length="292" mass="33200">MGIDLRRLRSFVTVAQLGSLTRAARHLHIEQPPLSRQIASLEREVGFDLFTRSRTGMSLTEFGSVLSRQASRIIAEFDVMENIIEKSRREHKYRINIGISDGLHSLDRFIKSVMAIRSFDPRVIVDLKHDCNENVIMMLKEGTIDIAVIWGETDDDNLINKIIFRERLYAVTLDSYSTRKKHYRNIHDIDGEYVLIPSKSRNKYFNDMMVNLFPPESTRNINPNYDIDLLSLAPMVAAGAGCGLIPNLLTSTNIRGVSYVEVHGDEAVCVASLVTRREIPSPLVRSFMASFR</sequence>
<dbReference type="EMBL" id="BAPV01000034">
    <property type="protein sequence ID" value="GBQ90902.1"/>
    <property type="molecule type" value="Genomic_DNA"/>
</dbReference>
<comment type="caution">
    <text evidence="6">The sequence shown here is derived from an EMBL/GenBank/DDBJ whole genome shotgun (WGS) entry which is preliminary data.</text>
</comment>
<dbReference type="PRINTS" id="PR00039">
    <property type="entry name" value="HTHLYSR"/>
</dbReference>
<dbReference type="InterPro" id="IPR036388">
    <property type="entry name" value="WH-like_DNA-bd_sf"/>
</dbReference>
<keyword evidence="7" id="KW-1185">Reference proteome</keyword>
<name>A0ABQ0Q4D7_9PROT</name>
<evidence type="ECO:0000256" key="3">
    <source>
        <dbReference type="ARBA" id="ARBA00023125"/>
    </source>
</evidence>
<reference evidence="6" key="1">
    <citation type="submission" date="2013-04" db="EMBL/GenBank/DDBJ databases">
        <title>The genome sequencing project of 58 acetic acid bacteria.</title>
        <authorList>
            <person name="Okamoto-Kainuma A."/>
            <person name="Ishikawa M."/>
            <person name="Umino S."/>
            <person name="Koizumi Y."/>
            <person name="Shiwa Y."/>
            <person name="Yoshikawa H."/>
            <person name="Matsutani M."/>
            <person name="Matsushita K."/>
        </authorList>
    </citation>
    <scope>NUCLEOTIDE SEQUENCE</scope>
    <source>
        <strain evidence="6">NRIC 0535</strain>
    </source>
</reference>
<dbReference type="SUPFAM" id="SSF53850">
    <property type="entry name" value="Periplasmic binding protein-like II"/>
    <property type="match status" value="1"/>
</dbReference>
<gene>
    <name evidence="6" type="ORF">AA0535_2151</name>
</gene>
<feature type="domain" description="HTH lysR-type" evidence="5">
    <location>
        <begin position="3"/>
        <end position="60"/>
    </location>
</feature>
<dbReference type="PANTHER" id="PTHR30346:SF17">
    <property type="entry name" value="LYSR FAMILY TRANSCRIPTIONAL REGULATOR"/>
    <property type="match status" value="1"/>
</dbReference>
<dbReference type="RefSeq" id="WP_264816184.1">
    <property type="nucleotide sequence ID" value="NZ_BAPV01000034.1"/>
</dbReference>
<evidence type="ECO:0000313" key="6">
    <source>
        <dbReference type="EMBL" id="GBQ90902.1"/>
    </source>
</evidence>
<dbReference type="Pfam" id="PF03466">
    <property type="entry name" value="LysR_substrate"/>
    <property type="match status" value="1"/>
</dbReference>
<dbReference type="Pfam" id="PF00126">
    <property type="entry name" value="HTH_1"/>
    <property type="match status" value="1"/>
</dbReference>
<evidence type="ECO:0000259" key="5">
    <source>
        <dbReference type="PROSITE" id="PS50931"/>
    </source>
</evidence>
<dbReference type="Gene3D" id="3.40.190.10">
    <property type="entry name" value="Periplasmic binding protein-like II"/>
    <property type="match status" value="2"/>
</dbReference>
<dbReference type="PROSITE" id="PS50931">
    <property type="entry name" value="HTH_LYSR"/>
    <property type="match status" value="1"/>
</dbReference>
<keyword evidence="4" id="KW-0804">Transcription</keyword>
<dbReference type="Gene3D" id="1.10.10.10">
    <property type="entry name" value="Winged helix-like DNA-binding domain superfamily/Winged helix DNA-binding domain"/>
    <property type="match status" value="1"/>
</dbReference>
<dbReference type="SUPFAM" id="SSF46785">
    <property type="entry name" value="Winged helix' DNA-binding domain"/>
    <property type="match status" value="1"/>
</dbReference>
<dbReference type="Proteomes" id="UP001062776">
    <property type="component" value="Unassembled WGS sequence"/>
</dbReference>
<proteinExistence type="inferred from homology"/>
<keyword evidence="3" id="KW-0238">DNA-binding</keyword>
<dbReference type="InterPro" id="IPR005119">
    <property type="entry name" value="LysR_subst-bd"/>
</dbReference>